<feature type="transmembrane region" description="Helical" evidence="7">
    <location>
        <begin position="149"/>
        <end position="170"/>
    </location>
</feature>
<reference evidence="8 9" key="1">
    <citation type="submission" date="2016-11" db="EMBL/GenBank/DDBJ databases">
        <authorList>
            <person name="Varghese N."/>
            <person name="Submissions S."/>
        </authorList>
    </citation>
    <scope>NUCLEOTIDE SEQUENCE [LARGE SCALE GENOMIC DNA]</scope>
    <source>
        <strain evidence="8 9">DSM 19027</strain>
    </source>
</reference>
<dbReference type="GO" id="GO:0010043">
    <property type="term" value="P:response to zinc ion"/>
    <property type="evidence" value="ECO:0007669"/>
    <property type="project" value="TreeGrafter"/>
</dbReference>
<sequence length="282" mass="30582">MELWYNLVDLLPFEWAEPGRMLFMKNALLAIILLAPIFGTLGTMIVNNQMAFFSDALGHGAFTGIVIGGLAGFLQPMWSAVAFSLVFSVGISVVHHKTRMSSDTIIGVFSSFAVAAGIFLATLGGKSFAKLNSYLVGSILSITPSEIGIIAVILVLVLIYWYFFFNRLLFASINPVLARSRGVRTFWLETLFSMAIAVLVTVSMSWIGLLVINSFLVLPAAAARNLARNQRQYHLIAVAISLFSGVSGLIASYYTETASGATIVLITAVIFLLTLLARRRSA</sequence>
<organism evidence="8 9">
    <name type="scientific">Thermoclostridium caenicola</name>
    <dbReference type="NCBI Taxonomy" id="659425"/>
    <lineage>
        <taxon>Bacteria</taxon>
        <taxon>Bacillati</taxon>
        <taxon>Bacillota</taxon>
        <taxon>Clostridia</taxon>
        <taxon>Eubacteriales</taxon>
        <taxon>Oscillospiraceae</taxon>
        <taxon>Thermoclostridium</taxon>
    </lineage>
</organism>
<dbReference type="GO" id="GO:0043190">
    <property type="term" value="C:ATP-binding cassette (ABC) transporter complex"/>
    <property type="evidence" value="ECO:0007669"/>
    <property type="project" value="InterPro"/>
</dbReference>
<feature type="transmembrane region" description="Helical" evidence="7">
    <location>
        <begin position="106"/>
        <end position="129"/>
    </location>
</feature>
<comment type="subcellular location">
    <subcellularLocation>
        <location evidence="6">Cell membrane</location>
        <topology evidence="6">Multi-pass membrane protein</topology>
    </subcellularLocation>
    <subcellularLocation>
        <location evidence="1">Membrane</location>
        <topology evidence="1">Multi-pass membrane protein</topology>
    </subcellularLocation>
</comment>
<accession>A0A1M6B0R2</accession>
<feature type="transmembrane region" description="Helical" evidence="7">
    <location>
        <begin position="260"/>
        <end position="277"/>
    </location>
</feature>
<feature type="transmembrane region" description="Helical" evidence="7">
    <location>
        <begin position="27"/>
        <end position="45"/>
    </location>
</feature>
<dbReference type="AlphaFoldDB" id="A0A1M6B0R2"/>
<evidence type="ECO:0000256" key="2">
    <source>
        <dbReference type="ARBA" id="ARBA00008034"/>
    </source>
</evidence>
<keyword evidence="3 6" id="KW-0812">Transmembrane</keyword>
<dbReference type="PANTHER" id="PTHR30477:SF18">
    <property type="entry name" value="METAL TRANSPORT SYSTEM MEMBRANE PROTEIN CT_417-RELATED"/>
    <property type="match status" value="1"/>
</dbReference>
<evidence type="ECO:0000256" key="4">
    <source>
        <dbReference type="ARBA" id="ARBA00022989"/>
    </source>
</evidence>
<evidence type="ECO:0000256" key="6">
    <source>
        <dbReference type="RuleBase" id="RU003943"/>
    </source>
</evidence>
<evidence type="ECO:0000256" key="1">
    <source>
        <dbReference type="ARBA" id="ARBA00004141"/>
    </source>
</evidence>
<dbReference type="SUPFAM" id="SSF81345">
    <property type="entry name" value="ABC transporter involved in vitamin B12 uptake, BtuC"/>
    <property type="match status" value="1"/>
</dbReference>
<evidence type="ECO:0000313" key="8">
    <source>
        <dbReference type="EMBL" id="SHI42300.1"/>
    </source>
</evidence>
<gene>
    <name evidence="8" type="ORF">SAMN05444373_100228</name>
</gene>
<evidence type="ECO:0000256" key="7">
    <source>
        <dbReference type="SAM" id="Phobius"/>
    </source>
</evidence>
<keyword evidence="5 7" id="KW-0472">Membrane</keyword>
<dbReference type="InterPro" id="IPR001626">
    <property type="entry name" value="ABC_TroCD"/>
</dbReference>
<dbReference type="RefSeq" id="WP_149677440.1">
    <property type="nucleotide sequence ID" value="NZ_DAONMB010000091.1"/>
</dbReference>
<dbReference type="PANTHER" id="PTHR30477">
    <property type="entry name" value="ABC-TRANSPORTER METAL-BINDING PROTEIN"/>
    <property type="match status" value="1"/>
</dbReference>
<dbReference type="Gene3D" id="1.10.3470.10">
    <property type="entry name" value="ABC transporter involved in vitamin B12 uptake, BtuC"/>
    <property type="match status" value="1"/>
</dbReference>
<dbReference type="InterPro" id="IPR037294">
    <property type="entry name" value="ABC_BtuC-like"/>
</dbReference>
<feature type="transmembrane region" description="Helical" evidence="7">
    <location>
        <begin position="235"/>
        <end position="254"/>
    </location>
</feature>
<protein>
    <submittedName>
        <fullName evidence="8">Zinc transport system permease protein</fullName>
    </submittedName>
</protein>
<feature type="transmembrane region" description="Helical" evidence="7">
    <location>
        <begin position="52"/>
        <end position="71"/>
    </location>
</feature>
<name>A0A1M6B0R2_9FIRM</name>
<evidence type="ECO:0000256" key="3">
    <source>
        <dbReference type="ARBA" id="ARBA00022692"/>
    </source>
</evidence>
<dbReference type="OrthoDB" id="9778117at2"/>
<dbReference type="Pfam" id="PF00950">
    <property type="entry name" value="ABC-3"/>
    <property type="match status" value="1"/>
</dbReference>
<dbReference type="EMBL" id="FQZP01000002">
    <property type="protein sequence ID" value="SHI42300.1"/>
    <property type="molecule type" value="Genomic_DNA"/>
</dbReference>
<proteinExistence type="inferred from homology"/>
<evidence type="ECO:0000313" key="9">
    <source>
        <dbReference type="Proteomes" id="UP000324781"/>
    </source>
</evidence>
<evidence type="ECO:0000256" key="5">
    <source>
        <dbReference type="ARBA" id="ARBA00023136"/>
    </source>
</evidence>
<keyword evidence="9" id="KW-1185">Reference proteome</keyword>
<dbReference type="Proteomes" id="UP000324781">
    <property type="component" value="Unassembled WGS sequence"/>
</dbReference>
<dbReference type="GO" id="GO:0055085">
    <property type="term" value="P:transmembrane transport"/>
    <property type="evidence" value="ECO:0007669"/>
    <property type="project" value="InterPro"/>
</dbReference>
<comment type="similarity">
    <text evidence="2 6">Belongs to the ABC-3 integral membrane protein family.</text>
</comment>
<keyword evidence="4 7" id="KW-1133">Transmembrane helix</keyword>
<keyword evidence="6" id="KW-0813">Transport</keyword>